<name>A0A392QVX2_9FABA</name>
<organism evidence="1 2">
    <name type="scientific">Trifolium medium</name>
    <dbReference type="NCBI Taxonomy" id="97028"/>
    <lineage>
        <taxon>Eukaryota</taxon>
        <taxon>Viridiplantae</taxon>
        <taxon>Streptophyta</taxon>
        <taxon>Embryophyta</taxon>
        <taxon>Tracheophyta</taxon>
        <taxon>Spermatophyta</taxon>
        <taxon>Magnoliopsida</taxon>
        <taxon>eudicotyledons</taxon>
        <taxon>Gunneridae</taxon>
        <taxon>Pentapetalae</taxon>
        <taxon>rosids</taxon>
        <taxon>fabids</taxon>
        <taxon>Fabales</taxon>
        <taxon>Fabaceae</taxon>
        <taxon>Papilionoideae</taxon>
        <taxon>50 kb inversion clade</taxon>
        <taxon>NPAAA clade</taxon>
        <taxon>Hologalegina</taxon>
        <taxon>IRL clade</taxon>
        <taxon>Trifolieae</taxon>
        <taxon>Trifolium</taxon>
    </lineage>
</organism>
<feature type="non-terminal residue" evidence="1">
    <location>
        <position position="1"/>
    </location>
</feature>
<accession>A0A392QVX2</accession>
<keyword evidence="2" id="KW-1185">Reference proteome</keyword>
<evidence type="ECO:0000313" key="1">
    <source>
        <dbReference type="EMBL" id="MCI27666.1"/>
    </source>
</evidence>
<proteinExistence type="predicted"/>
<sequence>EEAVHVVDVGSSVEYGLEEMRTLRLVVLGAETRGSWSELPYEMKLNAENVEEVGLGRFWKELNLPSDDANDLR</sequence>
<evidence type="ECO:0000313" key="2">
    <source>
        <dbReference type="Proteomes" id="UP000265520"/>
    </source>
</evidence>
<dbReference type="Proteomes" id="UP000265520">
    <property type="component" value="Unassembled WGS sequence"/>
</dbReference>
<comment type="caution">
    <text evidence="1">The sequence shown here is derived from an EMBL/GenBank/DDBJ whole genome shotgun (WGS) entry which is preliminary data.</text>
</comment>
<dbReference type="AlphaFoldDB" id="A0A392QVX2"/>
<dbReference type="EMBL" id="LXQA010160720">
    <property type="protein sequence ID" value="MCI27666.1"/>
    <property type="molecule type" value="Genomic_DNA"/>
</dbReference>
<protein>
    <submittedName>
        <fullName evidence="1">Uncharacterized protein</fullName>
    </submittedName>
</protein>
<reference evidence="1 2" key="1">
    <citation type="journal article" date="2018" name="Front. Plant Sci.">
        <title>Red Clover (Trifolium pratense) and Zigzag Clover (T. medium) - A Picture of Genomic Similarities and Differences.</title>
        <authorList>
            <person name="Dluhosova J."/>
            <person name="Istvanek J."/>
            <person name="Nedelnik J."/>
            <person name="Repkova J."/>
        </authorList>
    </citation>
    <scope>NUCLEOTIDE SEQUENCE [LARGE SCALE GENOMIC DNA]</scope>
    <source>
        <strain evidence="2">cv. 10/8</strain>
        <tissue evidence="1">Leaf</tissue>
    </source>
</reference>